<dbReference type="EMBL" id="JAGIYQ010000004">
    <property type="protein sequence ID" value="MBP0725179.1"/>
    <property type="molecule type" value="Genomic_DNA"/>
</dbReference>
<reference evidence="1" key="1">
    <citation type="submission" date="2021-04" db="EMBL/GenBank/DDBJ databases">
        <title>Genome seq and assembly of Bacillus sp.</title>
        <authorList>
            <person name="Chhetri G."/>
        </authorList>
    </citation>
    <scope>NUCLEOTIDE SEQUENCE</scope>
    <source>
        <strain evidence="1">RG28</strain>
    </source>
</reference>
<evidence type="ECO:0000313" key="2">
    <source>
        <dbReference type="Proteomes" id="UP000682134"/>
    </source>
</evidence>
<comment type="caution">
    <text evidence="1">The sequence shown here is derived from an EMBL/GenBank/DDBJ whole genome shotgun (WGS) entry which is preliminary data.</text>
</comment>
<name>A0A940SJR3_9BACI</name>
<protein>
    <submittedName>
        <fullName evidence="1">Uncharacterized protein</fullName>
    </submittedName>
</protein>
<dbReference type="RefSeq" id="WP_209404450.1">
    <property type="nucleotide sequence ID" value="NZ_JAGIYQ010000004.1"/>
</dbReference>
<dbReference type="AlphaFoldDB" id="A0A940SJR3"/>
<evidence type="ECO:0000313" key="1">
    <source>
        <dbReference type="EMBL" id="MBP0725179.1"/>
    </source>
</evidence>
<dbReference type="Proteomes" id="UP000682134">
    <property type="component" value="Unassembled WGS sequence"/>
</dbReference>
<gene>
    <name evidence="1" type="ORF">J5Y03_08230</name>
</gene>
<keyword evidence="2" id="KW-1185">Reference proteome</keyword>
<organism evidence="1 2">
    <name type="scientific">Gottfriedia endophytica</name>
    <dbReference type="NCBI Taxonomy" id="2820819"/>
    <lineage>
        <taxon>Bacteria</taxon>
        <taxon>Bacillati</taxon>
        <taxon>Bacillota</taxon>
        <taxon>Bacilli</taxon>
        <taxon>Bacillales</taxon>
        <taxon>Bacillaceae</taxon>
        <taxon>Gottfriedia</taxon>
    </lineage>
</organism>
<sequence length="231" mass="26083">MKKFSLLISIVVVAVLSIGAILLYKSFHHTAETTTEPKSGKWGKVSLNSRMIGKVVILKDTPINKQNENGDLVKAGTAKKGQEYGAYSLREYGYESAYNNYISSTPNIKFIKAPEKQINPLRKTEPFIVNEILNTDDYELHSEQPEYYIIGLHNLNRKIWLGYQPTGNGQEIFFNGTIKNVEKNKITFTYAYTDDPSKNGTGTFTLNGKNINLLFKKNTDGKTENITFPIK</sequence>
<proteinExistence type="predicted"/>
<accession>A0A940SJR3</accession>